<reference evidence="2" key="1">
    <citation type="submission" date="2023-10" db="EMBL/GenBank/DDBJ databases">
        <authorList>
            <person name="Hackl T."/>
        </authorList>
    </citation>
    <scope>NUCLEOTIDE SEQUENCE</scope>
</reference>
<evidence type="ECO:0000313" key="3">
    <source>
        <dbReference type="Proteomes" id="UP001295740"/>
    </source>
</evidence>
<comment type="caution">
    <text evidence="2">The sequence shown here is derived from an EMBL/GenBank/DDBJ whole genome shotgun (WGS) entry which is preliminary data.</text>
</comment>
<feature type="signal peptide" evidence="1">
    <location>
        <begin position="1"/>
        <end position="17"/>
    </location>
</feature>
<gene>
    <name evidence="2" type="ORF">KHLLAP_LOCUS5327</name>
</gene>
<sequence>MRFSIVSVLALAASVQAMPAVSPRSETGCRVALKATLAKPQKAAEDILLYSMSKWTKSTGTSDFSSNYMDTKNTTAAPYSIVFKANMIPGYETDAEIRAVLDTWVGTYIIGGETAQNNWEVTGVACS</sequence>
<dbReference type="Proteomes" id="UP001295740">
    <property type="component" value="Unassembled WGS sequence"/>
</dbReference>
<proteinExistence type="predicted"/>
<keyword evidence="1" id="KW-0732">Signal</keyword>
<evidence type="ECO:0000313" key="2">
    <source>
        <dbReference type="EMBL" id="CAJ2504859.1"/>
    </source>
</evidence>
<accession>A0AAI8YHE5</accession>
<keyword evidence="3" id="KW-1185">Reference proteome</keyword>
<evidence type="ECO:0000256" key="1">
    <source>
        <dbReference type="SAM" id="SignalP"/>
    </source>
</evidence>
<organism evidence="2 3">
    <name type="scientific">Anthostomella pinea</name>
    <dbReference type="NCBI Taxonomy" id="933095"/>
    <lineage>
        <taxon>Eukaryota</taxon>
        <taxon>Fungi</taxon>
        <taxon>Dikarya</taxon>
        <taxon>Ascomycota</taxon>
        <taxon>Pezizomycotina</taxon>
        <taxon>Sordariomycetes</taxon>
        <taxon>Xylariomycetidae</taxon>
        <taxon>Xylariales</taxon>
        <taxon>Xylariaceae</taxon>
        <taxon>Anthostomella</taxon>
    </lineage>
</organism>
<feature type="chain" id="PRO_5042501073" evidence="1">
    <location>
        <begin position="18"/>
        <end position="127"/>
    </location>
</feature>
<protein>
    <submittedName>
        <fullName evidence="2">Uu.00g122530.m01.CDS01</fullName>
    </submittedName>
</protein>
<dbReference type="AlphaFoldDB" id="A0AAI8YHE5"/>
<name>A0AAI8YHE5_9PEZI</name>
<dbReference type="EMBL" id="CAUWAG010000007">
    <property type="protein sequence ID" value="CAJ2504859.1"/>
    <property type="molecule type" value="Genomic_DNA"/>
</dbReference>